<dbReference type="SUPFAM" id="SSF56487">
    <property type="entry name" value="SRCR-like"/>
    <property type="match status" value="1"/>
</dbReference>
<keyword evidence="2" id="KW-0325">Glycoprotein</keyword>
<dbReference type="SMART" id="SM00202">
    <property type="entry name" value="SR"/>
    <property type="match status" value="1"/>
</dbReference>
<comment type="caution">
    <text evidence="3">Lacks conserved residue(s) required for the propagation of feature annotation.</text>
</comment>
<feature type="signal peptide" evidence="4">
    <location>
        <begin position="1"/>
        <end position="33"/>
    </location>
</feature>
<dbReference type="EnsemblMetazoa" id="G15888.2">
    <property type="protein sequence ID" value="G15888.2:cds"/>
    <property type="gene ID" value="G15888"/>
</dbReference>
<dbReference type="OMA" id="LLANTHC"/>
<evidence type="ECO:0000259" key="5">
    <source>
        <dbReference type="PROSITE" id="PS50287"/>
    </source>
</evidence>
<feature type="disulfide bond" evidence="3">
    <location>
        <begin position="593"/>
        <end position="603"/>
    </location>
</feature>
<evidence type="ECO:0000313" key="6">
    <source>
        <dbReference type="EnsemblMetazoa" id="G15888.2:cds"/>
    </source>
</evidence>
<dbReference type="Proteomes" id="UP000005408">
    <property type="component" value="Unassembled WGS sequence"/>
</dbReference>
<dbReference type="GO" id="GO:0016020">
    <property type="term" value="C:membrane"/>
    <property type="evidence" value="ECO:0007669"/>
    <property type="project" value="InterPro"/>
</dbReference>
<keyword evidence="1 3" id="KW-1015">Disulfide bond</keyword>
<dbReference type="PANTHER" id="PTHR48071">
    <property type="entry name" value="SRCR DOMAIN-CONTAINING PROTEIN"/>
    <property type="match status" value="1"/>
</dbReference>
<evidence type="ECO:0000313" key="7">
    <source>
        <dbReference type="Proteomes" id="UP000005408"/>
    </source>
</evidence>
<dbReference type="PROSITE" id="PS50287">
    <property type="entry name" value="SRCR_2"/>
    <property type="match status" value="1"/>
</dbReference>
<evidence type="ECO:0000256" key="2">
    <source>
        <dbReference type="ARBA" id="ARBA00023180"/>
    </source>
</evidence>
<name>A0A8W8IY05_MAGGI</name>
<feature type="chain" id="PRO_5042430923" description="SRCR domain-containing protein" evidence="4">
    <location>
        <begin position="34"/>
        <end position="624"/>
    </location>
</feature>
<dbReference type="EnsemblMetazoa" id="G15888.1">
    <property type="protein sequence ID" value="G15888.1:cds"/>
    <property type="gene ID" value="G15888"/>
</dbReference>
<dbReference type="PANTHER" id="PTHR48071:SF18">
    <property type="entry name" value="DELETED IN MALIGNANT BRAIN TUMORS 1 PROTEIN-RELATED"/>
    <property type="match status" value="1"/>
</dbReference>
<keyword evidence="4" id="KW-0732">Signal</keyword>
<keyword evidence="7" id="KW-1185">Reference proteome</keyword>
<evidence type="ECO:0000256" key="4">
    <source>
        <dbReference type="SAM" id="SignalP"/>
    </source>
</evidence>
<sequence length="624" mass="71309">MHEEATIVTIRMRVLIWVQLLSVLLANTHCGDAQVIYDEPRGSNGFETSVYAEIKDILLSNFASRETEKDDESIERLSQMVILNLDRILKLEDELRIRKENYSVSEKNTIDLISDGYLNLTKQIENLESKLTMTTQTSKTFFNESLEKFDGRVAKLSSENDIKYEMIMDKSDIKIAENIHKITMSMSTLENDIKINISNIRQDIVTIENYFQEQIAKMNDSFKMNLEFKEKLDEKYTILVENITNKLQNFNEKLKIEGIEQNMTLLSVQQRLNDLVEDKMILSDEITNAKTEMRRNVSDVIAKNELFINDILNNVTNLMDDQQQNIVQNMFVIEESTKQNFETQLKAVSNNMSSQIKDIEDVFFTRFEELGSKSNKTIKHTFDLIEEVSERINDKLNETRSGLKNVTAELENFHQRITSVENNQEHLGISTHSSLESIQLIAANISSLNESLTQTITSLDDDVKLISRLFTSRLNSISENITELHNMTTSFELIHDSQNMRIVDIETRLSITTETSVNIYSDIIRLRNSQGDRTYGRVEVLNNGVWGTVCDDNWDNNDAKVACRMLGLGGGRAMKEAYYGAGTGTIWLDEMGCSGNELSLFDCRHNTIGSHDCSHSEDAGVVCT</sequence>
<dbReference type="OrthoDB" id="6624490at2759"/>
<protein>
    <recommendedName>
        <fullName evidence="5">SRCR domain-containing protein</fullName>
    </recommendedName>
</protein>
<reference evidence="6" key="1">
    <citation type="submission" date="2022-08" db="UniProtKB">
        <authorList>
            <consortium name="EnsemblMetazoa"/>
        </authorList>
    </citation>
    <scope>IDENTIFICATION</scope>
    <source>
        <strain evidence="6">05x7-T-G4-1.051#20</strain>
    </source>
</reference>
<evidence type="ECO:0000256" key="3">
    <source>
        <dbReference type="PROSITE-ProRule" id="PRU00196"/>
    </source>
</evidence>
<organism evidence="6 7">
    <name type="scientific">Magallana gigas</name>
    <name type="common">Pacific oyster</name>
    <name type="synonym">Crassostrea gigas</name>
    <dbReference type="NCBI Taxonomy" id="29159"/>
    <lineage>
        <taxon>Eukaryota</taxon>
        <taxon>Metazoa</taxon>
        <taxon>Spiralia</taxon>
        <taxon>Lophotrochozoa</taxon>
        <taxon>Mollusca</taxon>
        <taxon>Bivalvia</taxon>
        <taxon>Autobranchia</taxon>
        <taxon>Pteriomorphia</taxon>
        <taxon>Ostreida</taxon>
        <taxon>Ostreoidea</taxon>
        <taxon>Ostreidae</taxon>
        <taxon>Magallana</taxon>
    </lineage>
</organism>
<evidence type="ECO:0000256" key="1">
    <source>
        <dbReference type="ARBA" id="ARBA00023157"/>
    </source>
</evidence>
<dbReference type="Pfam" id="PF00530">
    <property type="entry name" value="SRCR"/>
    <property type="match status" value="1"/>
</dbReference>
<dbReference type="InterPro" id="IPR001190">
    <property type="entry name" value="SRCR"/>
</dbReference>
<dbReference type="PRINTS" id="PR00258">
    <property type="entry name" value="SPERACTRCPTR"/>
</dbReference>
<dbReference type="AlphaFoldDB" id="A0A8W8IY05"/>
<dbReference type="Gene3D" id="3.10.250.10">
    <property type="entry name" value="SRCR-like domain"/>
    <property type="match status" value="1"/>
</dbReference>
<proteinExistence type="predicted"/>
<dbReference type="InterPro" id="IPR036772">
    <property type="entry name" value="SRCR-like_dom_sf"/>
</dbReference>
<accession>A0A8W8IY05</accession>
<dbReference type="FunFam" id="3.10.250.10:FF:000011">
    <property type="entry name" value="Scavenger receptor class A member 5"/>
    <property type="match status" value="1"/>
</dbReference>
<feature type="domain" description="SRCR" evidence="5">
    <location>
        <begin position="524"/>
        <end position="624"/>
    </location>
</feature>